<name>A0A1J8PIR7_9AGAM</name>
<evidence type="ECO:0000256" key="1">
    <source>
        <dbReference type="SAM" id="MobiDB-lite"/>
    </source>
</evidence>
<dbReference type="AlphaFoldDB" id="A0A1J8PIR7"/>
<dbReference type="Proteomes" id="UP000183567">
    <property type="component" value="Unassembled WGS sequence"/>
</dbReference>
<comment type="caution">
    <text evidence="2">The sequence shown here is derived from an EMBL/GenBank/DDBJ whole genome shotgun (WGS) entry which is preliminary data.</text>
</comment>
<evidence type="ECO:0000313" key="2">
    <source>
        <dbReference type="EMBL" id="OJA08455.1"/>
    </source>
</evidence>
<dbReference type="EMBL" id="LVVM01006296">
    <property type="protein sequence ID" value="OJA08455.1"/>
    <property type="molecule type" value="Genomic_DNA"/>
</dbReference>
<keyword evidence="3" id="KW-1185">Reference proteome</keyword>
<evidence type="ECO:0000313" key="3">
    <source>
        <dbReference type="Proteomes" id="UP000183567"/>
    </source>
</evidence>
<reference evidence="2 3" key="1">
    <citation type="submission" date="2016-03" db="EMBL/GenBank/DDBJ databases">
        <title>Comparative genomics of the ectomycorrhizal sister species Rhizopogon vinicolor and Rhizopogon vesiculosus (Basidiomycota: Boletales) reveals a divergence of the mating type B locus.</title>
        <authorList>
            <person name="Mujic A.B."/>
            <person name="Kuo A."/>
            <person name="Tritt A."/>
            <person name="Lipzen A."/>
            <person name="Chen C."/>
            <person name="Johnson J."/>
            <person name="Sharma A."/>
            <person name="Barry K."/>
            <person name="Grigoriev I.V."/>
            <person name="Spatafora J.W."/>
        </authorList>
    </citation>
    <scope>NUCLEOTIDE SEQUENCE [LARGE SCALE GENOMIC DNA]</scope>
    <source>
        <strain evidence="2 3">AM-OR11-056</strain>
    </source>
</reference>
<sequence>MDRGSCRGHKKHSDETEDAPSKISSSVLPPEFWRDFRVHSRDLFAFGLVAVPKEQPKRLQNDYRFLRAASFLAARVVIVGL</sequence>
<organism evidence="2 3">
    <name type="scientific">Rhizopogon vesiculosus</name>
    <dbReference type="NCBI Taxonomy" id="180088"/>
    <lineage>
        <taxon>Eukaryota</taxon>
        <taxon>Fungi</taxon>
        <taxon>Dikarya</taxon>
        <taxon>Basidiomycota</taxon>
        <taxon>Agaricomycotina</taxon>
        <taxon>Agaricomycetes</taxon>
        <taxon>Agaricomycetidae</taxon>
        <taxon>Boletales</taxon>
        <taxon>Suillineae</taxon>
        <taxon>Rhizopogonaceae</taxon>
        <taxon>Rhizopogon</taxon>
    </lineage>
</organism>
<proteinExistence type="predicted"/>
<feature type="region of interest" description="Disordered" evidence="1">
    <location>
        <begin position="1"/>
        <end position="26"/>
    </location>
</feature>
<feature type="compositionally biased region" description="Basic residues" evidence="1">
    <location>
        <begin position="1"/>
        <end position="11"/>
    </location>
</feature>
<gene>
    <name evidence="2" type="ORF">AZE42_05056</name>
</gene>
<accession>A0A1J8PIR7</accession>
<protein>
    <submittedName>
        <fullName evidence="2">Uncharacterized protein</fullName>
    </submittedName>
</protein>